<evidence type="ECO:0000313" key="5">
    <source>
        <dbReference type="EMBL" id="AZA46907.1"/>
    </source>
</evidence>
<dbReference type="KEGG" id="ccau:EG346_01155"/>
<keyword evidence="5" id="KW-0378">Hydrolase</keyword>
<dbReference type="CDD" id="cd17278">
    <property type="entry name" value="RMtype1_S_LdeBORF1052P-TRD2-CR2"/>
    <property type="match status" value="1"/>
</dbReference>
<dbReference type="GO" id="GO:0004519">
    <property type="term" value="F:endonuclease activity"/>
    <property type="evidence" value="ECO:0007669"/>
    <property type="project" value="UniProtKB-KW"/>
</dbReference>
<dbReference type="PANTHER" id="PTHR30408:SF13">
    <property type="entry name" value="TYPE I RESTRICTION ENZYME HINDI SPECIFICITY SUBUNIT"/>
    <property type="match status" value="1"/>
</dbReference>
<accession>A0A3G6LWQ8</accession>
<keyword evidence="2" id="KW-0680">Restriction system</keyword>
<keyword evidence="6" id="KW-1185">Reference proteome</keyword>
<dbReference type="InterPro" id="IPR052021">
    <property type="entry name" value="Type-I_RS_S_subunit"/>
</dbReference>
<comment type="similarity">
    <text evidence="1">Belongs to the type-I restriction system S methylase family.</text>
</comment>
<keyword evidence="5" id="KW-0255">Endonuclease</keyword>
<dbReference type="SUPFAM" id="SSF116734">
    <property type="entry name" value="DNA methylase specificity domain"/>
    <property type="match status" value="2"/>
</dbReference>
<feature type="domain" description="Type I restriction modification DNA specificity" evidence="4">
    <location>
        <begin position="219"/>
        <end position="374"/>
    </location>
</feature>
<dbReference type="EMBL" id="CP033920">
    <property type="protein sequence ID" value="AZA46907.1"/>
    <property type="molecule type" value="Genomic_DNA"/>
</dbReference>
<sequence>MSNWKQTSIGEFIDFNPSESLPKNGKVKKIPMDRLGVFERKIKGYEFSEYKSGPKFRNGDTLVAKITPCLENGKTAYVDILDDEEVAFGSSEFIVLRENENSDSNFIYYLARSPLFREKAISCMEGTSGRKRVNEGALKRQEILVPNNKLEQQKIASVLSTIDDKIELNNRINDNLEQMAKTLYDYWFVQFDFPDENGKPYKSSGGKMVWNEVLKREIPIGWELKIIGDYCKSRGGFAFKSSWWTTFGESVIKIKDIQENCTLNLSDLSLVNLEGKNIDDKFKAKAGDIVIAMTGATVGKYAIVPNTNKQLYVNQRVGYFDLGLSPTIKLPYLINSLNQKYFREAIFTLASGAAQPNISNEQINSIQLLMPTNQLIENFNSQLKSSYDKILNNQNENQQLSSLRDWLLPMLMNGQVKVE</sequence>
<dbReference type="RefSeq" id="WP_123876721.1">
    <property type="nucleotide sequence ID" value="NZ_CP033920.1"/>
</dbReference>
<proteinExistence type="inferred from homology"/>
<evidence type="ECO:0000256" key="3">
    <source>
        <dbReference type="ARBA" id="ARBA00023125"/>
    </source>
</evidence>
<dbReference type="CDD" id="cd17260">
    <property type="entry name" value="RMtype1_S_EcoEI-TRD1-CR1_like"/>
    <property type="match status" value="1"/>
</dbReference>
<gene>
    <name evidence="5" type="ORF">EG346_01155</name>
</gene>
<dbReference type="Pfam" id="PF01420">
    <property type="entry name" value="Methylase_S"/>
    <property type="match status" value="2"/>
</dbReference>
<dbReference type="Gene3D" id="3.90.220.20">
    <property type="entry name" value="DNA methylase specificity domains"/>
    <property type="match status" value="2"/>
</dbReference>
<dbReference type="InterPro" id="IPR044946">
    <property type="entry name" value="Restrct_endonuc_typeI_TRD_sf"/>
</dbReference>
<dbReference type="GO" id="GO:0009307">
    <property type="term" value="P:DNA restriction-modification system"/>
    <property type="evidence" value="ECO:0007669"/>
    <property type="project" value="UniProtKB-KW"/>
</dbReference>
<name>A0A3G6LWQ8_CHRCU</name>
<dbReference type="GO" id="GO:0003677">
    <property type="term" value="F:DNA binding"/>
    <property type="evidence" value="ECO:0007669"/>
    <property type="project" value="UniProtKB-KW"/>
</dbReference>
<evidence type="ECO:0000256" key="1">
    <source>
        <dbReference type="ARBA" id="ARBA00010923"/>
    </source>
</evidence>
<feature type="domain" description="Type I restriction modification DNA specificity" evidence="4">
    <location>
        <begin position="1"/>
        <end position="178"/>
    </location>
</feature>
<protein>
    <submittedName>
        <fullName evidence="5">Restriction endonuclease subunit S</fullName>
    </submittedName>
</protein>
<organism evidence="5 6">
    <name type="scientific">Chryseobacterium carnipullorum</name>
    <dbReference type="NCBI Taxonomy" id="1124835"/>
    <lineage>
        <taxon>Bacteria</taxon>
        <taxon>Pseudomonadati</taxon>
        <taxon>Bacteroidota</taxon>
        <taxon>Flavobacteriia</taxon>
        <taxon>Flavobacteriales</taxon>
        <taxon>Weeksellaceae</taxon>
        <taxon>Chryseobacterium group</taxon>
        <taxon>Chryseobacterium</taxon>
    </lineage>
</organism>
<evidence type="ECO:0000256" key="2">
    <source>
        <dbReference type="ARBA" id="ARBA00022747"/>
    </source>
</evidence>
<dbReference type="Proteomes" id="UP000273270">
    <property type="component" value="Chromosome"/>
</dbReference>
<reference evidence="6" key="1">
    <citation type="submission" date="2018-11" db="EMBL/GenBank/DDBJ databases">
        <title>Proposal to divide the Flavobacteriaceae and reorganize its genera based on Amino Acid Identity values calculated from whole genome sequences.</title>
        <authorList>
            <person name="Nicholson A.C."/>
            <person name="Gulvik C.A."/>
            <person name="Whitney A.M."/>
            <person name="Humrighouse B.W."/>
            <person name="Bell M."/>
            <person name="Holmes B."/>
            <person name="Steigerwalt A.G."/>
            <person name="Villarma A."/>
            <person name="Sheth M."/>
            <person name="Batra D."/>
            <person name="Pryor J."/>
            <person name="Bernardet J.-F."/>
            <person name="Hugo C."/>
            <person name="Kampfer P."/>
            <person name="Newman J."/>
            <person name="McQuiston J.R."/>
        </authorList>
    </citation>
    <scope>NUCLEOTIDE SEQUENCE [LARGE SCALE GENOMIC DNA]</scope>
    <source>
        <strain evidence="6">G0188</strain>
    </source>
</reference>
<evidence type="ECO:0000259" key="4">
    <source>
        <dbReference type="Pfam" id="PF01420"/>
    </source>
</evidence>
<keyword evidence="3" id="KW-0238">DNA-binding</keyword>
<evidence type="ECO:0000313" key="6">
    <source>
        <dbReference type="Proteomes" id="UP000273270"/>
    </source>
</evidence>
<dbReference type="PANTHER" id="PTHR30408">
    <property type="entry name" value="TYPE-1 RESTRICTION ENZYME ECOKI SPECIFICITY PROTEIN"/>
    <property type="match status" value="1"/>
</dbReference>
<dbReference type="OrthoDB" id="9816225at2"/>
<dbReference type="InterPro" id="IPR000055">
    <property type="entry name" value="Restrct_endonuc_typeI_TRD"/>
</dbReference>
<dbReference type="REBASE" id="281475">
    <property type="entry name" value="S1.Cca188ORF1160P"/>
</dbReference>
<keyword evidence="5" id="KW-0540">Nuclease</keyword>
<dbReference type="AlphaFoldDB" id="A0A3G6LWQ8"/>